<protein>
    <submittedName>
        <fullName evidence="2">Uncharacterized protein</fullName>
    </submittedName>
</protein>
<feature type="region of interest" description="Disordered" evidence="1">
    <location>
        <begin position="117"/>
        <end position="136"/>
    </location>
</feature>
<sequence>MQHASALAPFFGEVGAEGATKSRAGPQLGIHQASKSKQSGRLGLRNCAPKTGVSNGSHSPASLLQVSWARDSYVGAMRLNTQLQTREGTAALKENEAFPHHSAGFWLAVRCQGRIQRSTRPAGSHSHIYPERSPEL</sequence>
<dbReference type="Proteomes" id="UP000604046">
    <property type="component" value="Unassembled WGS sequence"/>
</dbReference>
<organism evidence="2 3">
    <name type="scientific">Symbiodinium natans</name>
    <dbReference type="NCBI Taxonomy" id="878477"/>
    <lineage>
        <taxon>Eukaryota</taxon>
        <taxon>Sar</taxon>
        <taxon>Alveolata</taxon>
        <taxon>Dinophyceae</taxon>
        <taxon>Suessiales</taxon>
        <taxon>Symbiodiniaceae</taxon>
        <taxon>Symbiodinium</taxon>
    </lineage>
</organism>
<accession>A0A812RIV5</accession>
<comment type="caution">
    <text evidence="2">The sequence shown here is derived from an EMBL/GenBank/DDBJ whole genome shotgun (WGS) entry which is preliminary data.</text>
</comment>
<reference evidence="2" key="1">
    <citation type="submission" date="2021-02" db="EMBL/GenBank/DDBJ databases">
        <authorList>
            <person name="Dougan E. K."/>
            <person name="Rhodes N."/>
            <person name="Thang M."/>
            <person name="Chan C."/>
        </authorList>
    </citation>
    <scope>NUCLEOTIDE SEQUENCE</scope>
</reference>
<evidence type="ECO:0000256" key="1">
    <source>
        <dbReference type="SAM" id="MobiDB-lite"/>
    </source>
</evidence>
<evidence type="ECO:0000313" key="2">
    <source>
        <dbReference type="EMBL" id="CAE7441915.1"/>
    </source>
</evidence>
<name>A0A812RIV5_9DINO</name>
<gene>
    <name evidence="2" type="ORF">SNAT2548_LOCUS24025</name>
</gene>
<feature type="region of interest" description="Disordered" evidence="1">
    <location>
        <begin position="22"/>
        <end position="60"/>
    </location>
</feature>
<dbReference type="EMBL" id="CAJNDS010002342">
    <property type="protein sequence ID" value="CAE7441915.1"/>
    <property type="molecule type" value="Genomic_DNA"/>
</dbReference>
<evidence type="ECO:0000313" key="3">
    <source>
        <dbReference type="Proteomes" id="UP000604046"/>
    </source>
</evidence>
<dbReference type="AlphaFoldDB" id="A0A812RIV5"/>
<proteinExistence type="predicted"/>
<keyword evidence="3" id="KW-1185">Reference proteome</keyword>